<dbReference type="STRING" id="246199.CUS_5802"/>
<evidence type="ECO:0000313" key="4">
    <source>
        <dbReference type="Proteomes" id="UP000004259"/>
    </source>
</evidence>
<dbReference type="InterPro" id="IPR010994">
    <property type="entry name" value="RuvA_2-like"/>
</dbReference>
<feature type="compositionally biased region" description="Low complexity" evidence="1">
    <location>
        <begin position="47"/>
        <end position="62"/>
    </location>
</feature>
<dbReference type="OrthoDB" id="981124at2"/>
<dbReference type="Gene3D" id="1.10.150.320">
    <property type="entry name" value="Photosystem II 12 kDa extrinsic protein"/>
    <property type="match status" value="2"/>
</dbReference>
<dbReference type="SMART" id="SM00278">
    <property type="entry name" value="HhH1"/>
    <property type="match status" value="2"/>
</dbReference>
<feature type="compositionally biased region" description="Low complexity" evidence="1">
    <location>
        <begin position="89"/>
        <end position="103"/>
    </location>
</feature>
<reference evidence="3 4" key="1">
    <citation type="submission" date="2011-02" db="EMBL/GenBank/DDBJ databases">
        <authorList>
            <person name="Nelson K.E."/>
            <person name="Sutton G."/>
            <person name="Torralba M."/>
            <person name="Durkin S."/>
            <person name="Harkins D."/>
            <person name="Montgomery R."/>
            <person name="Ziemer C."/>
            <person name="Klaassens E."/>
            <person name="Ocuiv P."/>
            <person name="Morrison M."/>
        </authorList>
    </citation>
    <scope>NUCLEOTIDE SEQUENCE [LARGE SCALE GENOMIC DNA]</scope>
    <source>
        <strain evidence="3 4">8</strain>
    </source>
</reference>
<dbReference type="GO" id="GO:0003677">
    <property type="term" value="F:DNA binding"/>
    <property type="evidence" value="ECO:0007669"/>
    <property type="project" value="InterPro"/>
</dbReference>
<dbReference type="RefSeq" id="WP_002851244.1">
    <property type="nucleotide sequence ID" value="NZ_ADKM02000100.1"/>
</dbReference>
<name>E9SEP3_RUMAL</name>
<sequence length="292" mass="32092">MKDGLFAKLKGYSLYALLAAALIISAVFAAKLKKPDEKPVVIYRSSSVAAEEQSEVPNSSKSRSAKKSSSKKSADSKVTTTKKPKETTVKTTTSKPPKTTAVTTAKAHEEEVIIYFPIDINLVTFEELTAIDGVGESTASAILGLREKLGIISNMEQLLEVSGIGESRLEMLKGYLYVSEEDYIPIVSEEPQTTAVTEAPQTVTEVMTSADVTVTSEQPVTLPTEPMRQQVNINTADKQELIEKLLISEELADKILEMREVLGGKYESYLQLIYIKDISNEFLTELKPYIIT</sequence>
<evidence type="ECO:0000256" key="1">
    <source>
        <dbReference type="SAM" id="MobiDB-lite"/>
    </source>
</evidence>
<dbReference type="AlphaFoldDB" id="E9SEP3"/>
<protein>
    <recommendedName>
        <fullName evidence="2">Helix-hairpin-helix DNA-binding motif class 1 domain-containing protein</fullName>
    </recommendedName>
</protein>
<feature type="domain" description="Helix-hairpin-helix DNA-binding motif class 1" evidence="2">
    <location>
        <begin position="156"/>
        <end position="175"/>
    </location>
</feature>
<dbReference type="eggNOG" id="COG1555">
    <property type="taxonomic scope" value="Bacteria"/>
</dbReference>
<organism evidence="3 4">
    <name type="scientific">Ruminococcus albus 8</name>
    <dbReference type="NCBI Taxonomy" id="246199"/>
    <lineage>
        <taxon>Bacteria</taxon>
        <taxon>Bacillati</taxon>
        <taxon>Bacillota</taxon>
        <taxon>Clostridia</taxon>
        <taxon>Eubacteriales</taxon>
        <taxon>Oscillospiraceae</taxon>
        <taxon>Ruminococcus</taxon>
    </lineage>
</organism>
<keyword evidence="4" id="KW-1185">Reference proteome</keyword>
<dbReference type="Pfam" id="PF12836">
    <property type="entry name" value="HHH_3"/>
    <property type="match status" value="2"/>
</dbReference>
<dbReference type="InterPro" id="IPR003583">
    <property type="entry name" value="Hlx-hairpin-Hlx_DNA-bd_motif"/>
</dbReference>
<evidence type="ECO:0000313" key="3">
    <source>
        <dbReference type="EMBL" id="EGC02265.1"/>
    </source>
</evidence>
<dbReference type="PANTHER" id="PTHR21180">
    <property type="entry name" value="ENDONUCLEASE/EXONUCLEASE/PHOSPHATASE FAMILY DOMAIN-CONTAINING PROTEIN 1"/>
    <property type="match status" value="1"/>
</dbReference>
<gene>
    <name evidence="3" type="ORF">CUS_5802</name>
</gene>
<comment type="caution">
    <text evidence="3">The sequence shown here is derived from an EMBL/GenBank/DDBJ whole genome shotgun (WGS) entry which is preliminary data.</text>
</comment>
<proteinExistence type="predicted"/>
<dbReference type="GO" id="GO:0006281">
    <property type="term" value="P:DNA repair"/>
    <property type="evidence" value="ECO:0007669"/>
    <property type="project" value="InterPro"/>
</dbReference>
<dbReference type="InterPro" id="IPR051675">
    <property type="entry name" value="Endo/Exo/Phosphatase_dom_1"/>
</dbReference>
<evidence type="ECO:0000259" key="2">
    <source>
        <dbReference type="SMART" id="SM00278"/>
    </source>
</evidence>
<dbReference type="Proteomes" id="UP000004259">
    <property type="component" value="Unassembled WGS sequence"/>
</dbReference>
<accession>E9SEP3</accession>
<dbReference type="SUPFAM" id="SSF47781">
    <property type="entry name" value="RuvA domain 2-like"/>
    <property type="match status" value="2"/>
</dbReference>
<feature type="domain" description="Helix-hairpin-helix DNA-binding motif class 1" evidence="2">
    <location>
        <begin position="126"/>
        <end position="145"/>
    </location>
</feature>
<dbReference type="EMBL" id="ADKM02000100">
    <property type="protein sequence ID" value="EGC02265.1"/>
    <property type="molecule type" value="Genomic_DNA"/>
</dbReference>
<dbReference type="PANTHER" id="PTHR21180:SF32">
    <property type="entry name" value="ENDONUCLEASE_EXONUCLEASE_PHOSPHATASE FAMILY DOMAIN-CONTAINING PROTEIN 1"/>
    <property type="match status" value="1"/>
</dbReference>
<feature type="region of interest" description="Disordered" evidence="1">
    <location>
        <begin position="47"/>
        <end position="103"/>
    </location>
</feature>